<dbReference type="OrthoDB" id="1453475at2"/>
<accession>A0A410G5U4</accession>
<organism evidence="2 3">
    <name type="scientific">Aequorivita ciconiae</name>
    <dbReference type="NCBI Taxonomy" id="2494375"/>
    <lineage>
        <taxon>Bacteria</taxon>
        <taxon>Pseudomonadati</taxon>
        <taxon>Bacteroidota</taxon>
        <taxon>Flavobacteriia</taxon>
        <taxon>Flavobacteriales</taxon>
        <taxon>Flavobacteriaceae</taxon>
        <taxon>Aequorivita</taxon>
    </lineage>
</organism>
<protein>
    <submittedName>
        <fullName evidence="2">Uncharacterized protein</fullName>
    </submittedName>
</protein>
<name>A0A410G5U4_9FLAO</name>
<dbReference type="AlphaFoldDB" id="A0A410G5U4"/>
<sequence>MKRQVYDVLFIIGMAVIMIIMVKVLSPNVYIAFSFLPVLTAYWVGQLVQRKFGKTEENE</sequence>
<dbReference type="KEGG" id="aev:EI546_13345"/>
<feature type="transmembrane region" description="Helical" evidence="1">
    <location>
        <begin position="5"/>
        <end position="22"/>
    </location>
</feature>
<keyword evidence="3" id="KW-1185">Reference proteome</keyword>
<reference evidence="2 3" key="1">
    <citation type="submission" date="2019-01" db="EMBL/GenBank/DDBJ databases">
        <title>Complete genome sequencing of Aequorivita sp. H23M31.</title>
        <authorList>
            <person name="Bae J.-W."/>
        </authorList>
    </citation>
    <scope>NUCLEOTIDE SEQUENCE [LARGE SCALE GENOMIC DNA]</scope>
    <source>
        <strain evidence="2 3">H23M31</strain>
    </source>
</reference>
<evidence type="ECO:0000313" key="2">
    <source>
        <dbReference type="EMBL" id="QAA82642.1"/>
    </source>
</evidence>
<keyword evidence="1" id="KW-0812">Transmembrane</keyword>
<evidence type="ECO:0000313" key="3">
    <source>
        <dbReference type="Proteomes" id="UP000285517"/>
    </source>
</evidence>
<evidence type="ECO:0000256" key="1">
    <source>
        <dbReference type="SAM" id="Phobius"/>
    </source>
</evidence>
<gene>
    <name evidence="2" type="ORF">EI546_13345</name>
</gene>
<proteinExistence type="predicted"/>
<dbReference type="RefSeq" id="WP_128251007.1">
    <property type="nucleotide sequence ID" value="NZ_CP034951.1"/>
</dbReference>
<dbReference type="EMBL" id="CP034951">
    <property type="protein sequence ID" value="QAA82642.1"/>
    <property type="molecule type" value="Genomic_DNA"/>
</dbReference>
<keyword evidence="1" id="KW-0472">Membrane</keyword>
<keyword evidence="1" id="KW-1133">Transmembrane helix</keyword>
<dbReference type="Proteomes" id="UP000285517">
    <property type="component" value="Chromosome"/>
</dbReference>
<feature type="transmembrane region" description="Helical" evidence="1">
    <location>
        <begin position="28"/>
        <end position="45"/>
    </location>
</feature>